<evidence type="ECO:0000256" key="8">
    <source>
        <dbReference type="SAM" id="Phobius"/>
    </source>
</evidence>
<protein>
    <submittedName>
        <fullName evidence="10">Undecaprenyl-phosphate 4-deoxy-4-formamido-L-arabinose transferase</fullName>
        <ecNumber evidence="10">2.4.2.53</ecNumber>
    </submittedName>
</protein>
<dbReference type="GO" id="GO:0009103">
    <property type="term" value="P:lipopolysaccharide biosynthetic process"/>
    <property type="evidence" value="ECO:0007669"/>
    <property type="project" value="UniProtKB-KW"/>
</dbReference>
<dbReference type="GO" id="GO:0099621">
    <property type="term" value="F:undecaprenyl-phosphate 4-deoxy-4-formamido-L-arabinose transferase activity"/>
    <property type="evidence" value="ECO:0007669"/>
    <property type="project" value="UniProtKB-EC"/>
</dbReference>
<evidence type="ECO:0000259" key="9">
    <source>
        <dbReference type="Pfam" id="PF00535"/>
    </source>
</evidence>
<keyword evidence="1" id="KW-1003">Cell membrane</keyword>
<feature type="domain" description="Glycosyltransferase 2-like" evidence="9">
    <location>
        <begin position="17"/>
        <end position="179"/>
    </location>
</feature>
<dbReference type="CDD" id="cd04187">
    <property type="entry name" value="DPM1_like_bac"/>
    <property type="match status" value="1"/>
</dbReference>
<reference evidence="10" key="1">
    <citation type="submission" date="2018-06" db="EMBL/GenBank/DDBJ databases">
        <authorList>
            <person name="Zhirakovskaya E."/>
        </authorList>
    </citation>
    <scope>NUCLEOTIDE SEQUENCE</scope>
</reference>
<evidence type="ECO:0000256" key="1">
    <source>
        <dbReference type="ARBA" id="ARBA00022475"/>
    </source>
</evidence>
<dbReference type="InterPro" id="IPR050256">
    <property type="entry name" value="Glycosyltransferase_2"/>
</dbReference>
<keyword evidence="4 8" id="KW-0812">Transmembrane</keyword>
<sequence length="329" mass="38133">MNENIEHKQFYSAPEFSIIIPVYNEQAVLSALFERLYPAMDALQRRYEIIFIDDGSRDRSAALLREQYQRRPDVTRVVYLRANAGQHAAILAGFEYARGTYMITLDADLQNPPEEMPKLVAELDKGHDYVGTIRRQRRDSLWRHWASKAMNKLRERITNIQITDQGCMFRAYHRDIIDAVLDSRESHTFIPALAYMYAGNPCEVTVEHEERLAGESKYSLFKLIQLNFDLMTSFSLAPLQFFSMAGMGIAIMSFIFVFYLAIRRIMVGPEVEGLFTLFGIAFFLMGLLLFGIGLLGEYVGRIYVQIRERPRFLVRDILEQQPHHPNKIL</sequence>
<evidence type="ECO:0000256" key="2">
    <source>
        <dbReference type="ARBA" id="ARBA00022676"/>
    </source>
</evidence>
<dbReference type="InterPro" id="IPR029044">
    <property type="entry name" value="Nucleotide-diphossugar_trans"/>
</dbReference>
<dbReference type="PANTHER" id="PTHR48090:SF3">
    <property type="entry name" value="UNDECAPRENYL-PHOSPHATE 4-DEOXY-4-FORMAMIDO-L-ARABINOSE TRANSFERASE"/>
    <property type="match status" value="1"/>
</dbReference>
<keyword evidence="6 8" id="KW-1133">Transmembrane helix</keyword>
<feature type="transmembrane region" description="Helical" evidence="8">
    <location>
        <begin position="241"/>
        <end position="262"/>
    </location>
</feature>
<accession>A0A3B1B6B7</accession>
<dbReference type="EC" id="2.4.2.53" evidence="10"/>
<evidence type="ECO:0000256" key="4">
    <source>
        <dbReference type="ARBA" id="ARBA00022692"/>
    </source>
</evidence>
<evidence type="ECO:0000256" key="6">
    <source>
        <dbReference type="ARBA" id="ARBA00022989"/>
    </source>
</evidence>
<dbReference type="AlphaFoldDB" id="A0A3B1B6B7"/>
<dbReference type="GO" id="GO:0005886">
    <property type="term" value="C:plasma membrane"/>
    <property type="evidence" value="ECO:0007669"/>
    <property type="project" value="TreeGrafter"/>
</dbReference>
<keyword evidence="2 10" id="KW-0328">Glycosyltransferase</keyword>
<keyword evidence="7 8" id="KW-0472">Membrane</keyword>
<dbReference type="EMBL" id="UOFZ01000137">
    <property type="protein sequence ID" value="VAX13819.1"/>
    <property type="molecule type" value="Genomic_DNA"/>
</dbReference>
<dbReference type="PANTHER" id="PTHR48090">
    <property type="entry name" value="UNDECAPRENYL-PHOSPHATE 4-DEOXY-4-FORMAMIDO-L-ARABINOSE TRANSFERASE-RELATED"/>
    <property type="match status" value="1"/>
</dbReference>
<feature type="transmembrane region" description="Helical" evidence="8">
    <location>
        <begin position="274"/>
        <end position="299"/>
    </location>
</feature>
<name>A0A3B1B6B7_9ZZZZ</name>
<keyword evidence="3 10" id="KW-0808">Transferase</keyword>
<evidence type="ECO:0000313" key="10">
    <source>
        <dbReference type="EMBL" id="VAX13819.1"/>
    </source>
</evidence>
<evidence type="ECO:0000256" key="3">
    <source>
        <dbReference type="ARBA" id="ARBA00022679"/>
    </source>
</evidence>
<dbReference type="Gene3D" id="3.90.550.10">
    <property type="entry name" value="Spore Coat Polysaccharide Biosynthesis Protein SpsA, Chain A"/>
    <property type="match status" value="1"/>
</dbReference>
<keyword evidence="5" id="KW-0448">Lipopolysaccharide biosynthesis</keyword>
<dbReference type="InterPro" id="IPR001173">
    <property type="entry name" value="Glyco_trans_2-like"/>
</dbReference>
<proteinExistence type="predicted"/>
<organism evidence="10">
    <name type="scientific">hydrothermal vent metagenome</name>
    <dbReference type="NCBI Taxonomy" id="652676"/>
    <lineage>
        <taxon>unclassified sequences</taxon>
        <taxon>metagenomes</taxon>
        <taxon>ecological metagenomes</taxon>
    </lineage>
</organism>
<dbReference type="SUPFAM" id="SSF53448">
    <property type="entry name" value="Nucleotide-diphospho-sugar transferases"/>
    <property type="match status" value="1"/>
</dbReference>
<evidence type="ECO:0000256" key="7">
    <source>
        <dbReference type="ARBA" id="ARBA00023136"/>
    </source>
</evidence>
<dbReference type="Pfam" id="PF00535">
    <property type="entry name" value="Glycos_transf_2"/>
    <property type="match status" value="1"/>
</dbReference>
<evidence type="ECO:0000256" key="5">
    <source>
        <dbReference type="ARBA" id="ARBA00022985"/>
    </source>
</evidence>
<gene>
    <name evidence="10" type="ORF">MNBD_GAMMA24-577</name>
</gene>